<sequence>MKHLRERVVTLLNGERPGHQFDRAVKGRPKKYAVQVTKKNP</sequence>
<evidence type="ECO:0000313" key="1">
    <source>
        <dbReference type="EMBL" id="AIY42270.1"/>
    </source>
</evidence>
<organism evidence="1 2">
    <name type="scientific">Collimonas arenae</name>
    <dbReference type="NCBI Taxonomy" id="279058"/>
    <lineage>
        <taxon>Bacteria</taxon>
        <taxon>Pseudomonadati</taxon>
        <taxon>Pseudomonadota</taxon>
        <taxon>Betaproteobacteria</taxon>
        <taxon>Burkholderiales</taxon>
        <taxon>Oxalobacteraceae</taxon>
        <taxon>Collimonas</taxon>
    </lineage>
</organism>
<keyword evidence="2" id="KW-1185">Reference proteome</keyword>
<protein>
    <submittedName>
        <fullName evidence="1">Uncharacterized protein</fullName>
    </submittedName>
</protein>
<dbReference type="EMBL" id="CP009962">
    <property type="protein sequence ID" value="AIY42270.1"/>
    <property type="molecule type" value="Genomic_DNA"/>
</dbReference>
<proteinExistence type="predicted"/>
<gene>
    <name evidence="1" type="ORF">LT85_3112</name>
</gene>
<evidence type="ECO:0000313" key="2">
    <source>
        <dbReference type="Proteomes" id="UP000030302"/>
    </source>
</evidence>
<dbReference type="KEGG" id="care:LT85_3112"/>
<dbReference type="HOGENOM" id="CLU_3268437_0_0_4"/>
<dbReference type="AlphaFoldDB" id="A0A0A1FES2"/>
<name>A0A0A1FES2_9BURK</name>
<dbReference type="Proteomes" id="UP000030302">
    <property type="component" value="Chromosome"/>
</dbReference>
<accession>A0A0A1FES2</accession>
<reference evidence="2" key="1">
    <citation type="journal article" date="2014" name="Soil Biol. Biochem.">
        <title>Structure and function of bacterial communities in ageing soils: Insights from the Mendocino ecological staircase.</title>
        <authorList>
            <person name="Uroz S."/>
            <person name="Tech J.J."/>
            <person name="Sawaya N.A."/>
            <person name="Frey-Klett P."/>
            <person name="Leveau J.H.J."/>
        </authorList>
    </citation>
    <scope>NUCLEOTIDE SEQUENCE [LARGE SCALE GENOMIC DNA]</scope>
    <source>
        <strain evidence="2">Cal35</strain>
    </source>
</reference>